<dbReference type="Proteomes" id="UP001228504">
    <property type="component" value="Unassembled WGS sequence"/>
</dbReference>
<reference evidence="3 4" key="1">
    <citation type="submission" date="2023-07" db="EMBL/GenBank/DDBJ databases">
        <title>Genomic Encyclopedia of Type Strains, Phase IV (KMG-IV): sequencing the most valuable type-strain genomes for metagenomic binning, comparative biology and taxonomic classification.</title>
        <authorList>
            <person name="Goeker M."/>
        </authorList>
    </citation>
    <scope>NUCLEOTIDE SEQUENCE [LARGE SCALE GENOMIC DNA]</scope>
    <source>
        <strain evidence="3 4">DSM 20694</strain>
    </source>
</reference>
<dbReference type="PRINTS" id="PR01438">
    <property type="entry name" value="UNVRSLSTRESS"/>
</dbReference>
<organism evidence="3 4">
    <name type="scientific">Eubacterium multiforme</name>
    <dbReference type="NCBI Taxonomy" id="83339"/>
    <lineage>
        <taxon>Bacteria</taxon>
        <taxon>Bacillati</taxon>
        <taxon>Bacillota</taxon>
        <taxon>Clostridia</taxon>
        <taxon>Eubacteriales</taxon>
        <taxon>Eubacteriaceae</taxon>
        <taxon>Eubacterium</taxon>
    </lineage>
</organism>
<dbReference type="EMBL" id="JAUSUF010000001">
    <property type="protein sequence ID" value="MDQ0148734.1"/>
    <property type="molecule type" value="Genomic_DNA"/>
</dbReference>
<dbReference type="Gene3D" id="3.40.50.620">
    <property type="entry name" value="HUPs"/>
    <property type="match status" value="1"/>
</dbReference>
<evidence type="ECO:0000259" key="2">
    <source>
        <dbReference type="Pfam" id="PF00582"/>
    </source>
</evidence>
<comment type="similarity">
    <text evidence="1">Belongs to the universal stress protein A family.</text>
</comment>
<feature type="domain" description="UspA" evidence="2">
    <location>
        <begin position="5"/>
        <end position="136"/>
    </location>
</feature>
<dbReference type="InterPro" id="IPR014729">
    <property type="entry name" value="Rossmann-like_a/b/a_fold"/>
</dbReference>
<dbReference type="InterPro" id="IPR006016">
    <property type="entry name" value="UspA"/>
</dbReference>
<comment type="caution">
    <text evidence="3">The sequence shown here is derived from an EMBL/GenBank/DDBJ whole genome shotgun (WGS) entry which is preliminary data.</text>
</comment>
<evidence type="ECO:0000256" key="1">
    <source>
        <dbReference type="ARBA" id="ARBA00008791"/>
    </source>
</evidence>
<proteinExistence type="inferred from homology"/>
<dbReference type="RefSeq" id="WP_307483129.1">
    <property type="nucleotide sequence ID" value="NZ_JAUSUF010000001.1"/>
</dbReference>
<dbReference type="CDD" id="cd00293">
    <property type="entry name" value="USP-like"/>
    <property type="match status" value="1"/>
</dbReference>
<dbReference type="PANTHER" id="PTHR46268">
    <property type="entry name" value="STRESS RESPONSE PROTEIN NHAX"/>
    <property type="match status" value="1"/>
</dbReference>
<protein>
    <submittedName>
        <fullName evidence="3">Nucleotide-binding universal stress UspA family protein</fullName>
    </submittedName>
</protein>
<evidence type="ECO:0000313" key="3">
    <source>
        <dbReference type="EMBL" id="MDQ0148734.1"/>
    </source>
</evidence>
<sequence>MIKKKKILIPIDGSDRSLIALNYLKNNFKPEEVDVVLMHVREIVFINGMAVSEEVKDAEAIGKKILNNVREKVEGFNCEKEFSFGYAGDEIVRYAEENDVDIILMAKNTRKKFTALVGSVTAHVVKRAKCVMIIIPEVY</sequence>
<accession>A0ABT9UQ01</accession>
<dbReference type="InterPro" id="IPR006015">
    <property type="entry name" value="Universal_stress_UspA"/>
</dbReference>
<name>A0ABT9UQ01_9FIRM</name>
<gene>
    <name evidence="3" type="ORF">J2S18_000651</name>
</gene>
<dbReference type="Pfam" id="PF00582">
    <property type="entry name" value="Usp"/>
    <property type="match status" value="1"/>
</dbReference>
<evidence type="ECO:0000313" key="4">
    <source>
        <dbReference type="Proteomes" id="UP001228504"/>
    </source>
</evidence>
<dbReference type="PANTHER" id="PTHR46268:SF6">
    <property type="entry name" value="UNIVERSAL STRESS PROTEIN UP12"/>
    <property type="match status" value="1"/>
</dbReference>
<dbReference type="SUPFAM" id="SSF52402">
    <property type="entry name" value="Adenine nucleotide alpha hydrolases-like"/>
    <property type="match status" value="1"/>
</dbReference>
<keyword evidence="4" id="KW-1185">Reference proteome</keyword>